<dbReference type="RefSeq" id="WP_245779592.1">
    <property type="nucleotide sequence ID" value="NZ_FOYM01000001.1"/>
</dbReference>
<keyword evidence="4 5" id="KW-0472">Membrane</keyword>
<evidence type="ECO:0000256" key="2">
    <source>
        <dbReference type="ARBA" id="ARBA00022692"/>
    </source>
</evidence>
<feature type="transmembrane region" description="Helical" evidence="5">
    <location>
        <begin position="67"/>
        <end position="92"/>
    </location>
</feature>
<sequence>MVMRNVLTRFAIYGLLGWNMEVLFTGIMSGLSGNPRLIAHTYLWMFPIYGLAVFLEPLHELMRPLHWYLRGLTWVLVIWAVELTTGGLIRWLMGTSPWIYRDGWQVANLIRLDMAPLWFMAGLLFERIHDLFTKIDFSAS</sequence>
<protein>
    <submittedName>
        <fullName evidence="6">Putative ABC-transporter type IV</fullName>
    </submittedName>
</protein>
<name>A0A1I6CS09_9FIRM</name>
<dbReference type="EMBL" id="FOYM01000001">
    <property type="protein sequence ID" value="SFQ95911.1"/>
    <property type="molecule type" value="Genomic_DNA"/>
</dbReference>
<feature type="transmembrane region" description="Helical" evidence="5">
    <location>
        <begin position="12"/>
        <end position="31"/>
    </location>
</feature>
<accession>A0A1I6CS09</accession>
<dbReference type="GO" id="GO:0016020">
    <property type="term" value="C:membrane"/>
    <property type="evidence" value="ECO:0007669"/>
    <property type="project" value="UniProtKB-SubCell"/>
</dbReference>
<dbReference type="PANTHER" id="PTHR31746:SF2">
    <property type="entry name" value="TRANSMEMBRANE PROTEIN 229A"/>
    <property type="match status" value="1"/>
</dbReference>
<keyword evidence="3 5" id="KW-1133">Transmembrane helix</keyword>
<feature type="transmembrane region" description="Helical" evidence="5">
    <location>
        <begin position="37"/>
        <end position="55"/>
    </location>
</feature>
<dbReference type="Pfam" id="PF06541">
    <property type="entry name" value="ABC_trans_CmpB"/>
    <property type="match status" value="1"/>
</dbReference>
<evidence type="ECO:0000256" key="5">
    <source>
        <dbReference type="SAM" id="Phobius"/>
    </source>
</evidence>
<evidence type="ECO:0000256" key="1">
    <source>
        <dbReference type="ARBA" id="ARBA00004141"/>
    </source>
</evidence>
<gene>
    <name evidence="6" type="ORF">SAMN05660706_101276</name>
</gene>
<feature type="transmembrane region" description="Helical" evidence="5">
    <location>
        <begin position="104"/>
        <end position="125"/>
    </location>
</feature>
<comment type="subcellular location">
    <subcellularLocation>
        <location evidence="1">Membrane</location>
        <topology evidence="1">Multi-pass membrane protein</topology>
    </subcellularLocation>
</comment>
<dbReference type="Proteomes" id="UP000199584">
    <property type="component" value="Unassembled WGS sequence"/>
</dbReference>
<dbReference type="AlphaFoldDB" id="A0A1I6CS09"/>
<dbReference type="STRING" id="39060.SAMN05660706_101276"/>
<keyword evidence="2 5" id="KW-0812">Transmembrane</keyword>
<evidence type="ECO:0000313" key="7">
    <source>
        <dbReference type="Proteomes" id="UP000199584"/>
    </source>
</evidence>
<evidence type="ECO:0000256" key="3">
    <source>
        <dbReference type="ARBA" id="ARBA00022989"/>
    </source>
</evidence>
<evidence type="ECO:0000256" key="4">
    <source>
        <dbReference type="ARBA" id="ARBA00023136"/>
    </source>
</evidence>
<dbReference type="PANTHER" id="PTHR31746">
    <property type="entry name" value="TRANSMEMBRANE PROTEIN 229 FAMILY MEMBER"/>
    <property type="match status" value="1"/>
</dbReference>
<reference evidence="7" key="1">
    <citation type="submission" date="2016-10" db="EMBL/GenBank/DDBJ databases">
        <authorList>
            <person name="Varghese N."/>
            <person name="Submissions S."/>
        </authorList>
    </citation>
    <scope>NUCLEOTIDE SEQUENCE [LARGE SCALE GENOMIC DNA]</scope>
    <source>
        <strain evidence="7">DSM 3669</strain>
    </source>
</reference>
<organism evidence="6 7">
    <name type="scientific">Desulfoscipio geothermicus DSM 3669</name>
    <dbReference type="NCBI Taxonomy" id="1121426"/>
    <lineage>
        <taxon>Bacteria</taxon>
        <taxon>Bacillati</taxon>
        <taxon>Bacillota</taxon>
        <taxon>Clostridia</taxon>
        <taxon>Eubacteriales</taxon>
        <taxon>Desulfallaceae</taxon>
        <taxon>Desulfoscipio</taxon>
    </lineage>
</organism>
<proteinExistence type="predicted"/>
<dbReference type="InterPro" id="IPR010540">
    <property type="entry name" value="CmpB_TMEM229"/>
</dbReference>
<keyword evidence="7" id="KW-1185">Reference proteome</keyword>
<evidence type="ECO:0000313" key="6">
    <source>
        <dbReference type="EMBL" id="SFQ95911.1"/>
    </source>
</evidence>